<comment type="caution">
    <text evidence="1">The sequence shown here is derived from an EMBL/GenBank/DDBJ whole genome shotgun (WGS) entry which is preliminary data.</text>
</comment>
<dbReference type="AlphaFoldDB" id="A0A8H7CV90"/>
<organism evidence="1 2">
    <name type="scientific">Mycena sanguinolenta</name>
    <dbReference type="NCBI Taxonomy" id="230812"/>
    <lineage>
        <taxon>Eukaryota</taxon>
        <taxon>Fungi</taxon>
        <taxon>Dikarya</taxon>
        <taxon>Basidiomycota</taxon>
        <taxon>Agaricomycotina</taxon>
        <taxon>Agaricomycetes</taxon>
        <taxon>Agaricomycetidae</taxon>
        <taxon>Agaricales</taxon>
        <taxon>Marasmiineae</taxon>
        <taxon>Mycenaceae</taxon>
        <taxon>Mycena</taxon>
    </lineage>
</organism>
<sequence>MAGIAVVTVDGMNLKAIVSTVNHTFYMMRYPNRSNPAHAAWFSQAHYIFSQFQTVSNHKDYVLIESVVFTLEISALEGNPPPGFLFLCSPTDFETGPMSFRWPECPAYWSLDPSGHKPLSSEKASSLGFPPIILKTRIHGNFWDEAVYAGLRRFHQGKGYDPDSQDVARELSYPLFELSVLSPNGEYIEIFRPDICVNTEDHLTSDDEHFGDFTSEDDHLVPRQECSVPDISLGSLCSLGKLVESVKFGLIVALALMVVYEHARKYF</sequence>
<keyword evidence="2" id="KW-1185">Reference proteome</keyword>
<name>A0A8H7CV90_9AGAR</name>
<evidence type="ECO:0000313" key="1">
    <source>
        <dbReference type="EMBL" id="KAF7351759.1"/>
    </source>
</evidence>
<reference evidence="1" key="1">
    <citation type="submission" date="2020-05" db="EMBL/GenBank/DDBJ databases">
        <title>Mycena genomes resolve the evolution of fungal bioluminescence.</title>
        <authorList>
            <person name="Tsai I.J."/>
        </authorList>
    </citation>
    <scope>NUCLEOTIDE SEQUENCE</scope>
    <source>
        <strain evidence="1">160909Yilan</strain>
    </source>
</reference>
<dbReference type="Proteomes" id="UP000623467">
    <property type="component" value="Unassembled WGS sequence"/>
</dbReference>
<dbReference type="OrthoDB" id="3025108at2759"/>
<accession>A0A8H7CV90</accession>
<proteinExistence type="predicted"/>
<gene>
    <name evidence="1" type="ORF">MSAN_01609200</name>
</gene>
<evidence type="ECO:0000313" key="2">
    <source>
        <dbReference type="Proteomes" id="UP000623467"/>
    </source>
</evidence>
<protein>
    <submittedName>
        <fullName evidence="1">Uncharacterized protein</fullName>
    </submittedName>
</protein>
<dbReference type="EMBL" id="JACAZH010000013">
    <property type="protein sequence ID" value="KAF7351759.1"/>
    <property type="molecule type" value="Genomic_DNA"/>
</dbReference>